<dbReference type="InterPro" id="IPR051534">
    <property type="entry name" value="CBASS_pafABC_assoc_protein"/>
</dbReference>
<comment type="caution">
    <text evidence="3">The sequence shown here is derived from an EMBL/GenBank/DDBJ whole genome shotgun (WGS) entry which is preliminary data.</text>
</comment>
<dbReference type="InterPro" id="IPR026881">
    <property type="entry name" value="WYL_dom"/>
</dbReference>
<dbReference type="PANTHER" id="PTHR34580:SF9">
    <property type="entry name" value="SLL5097 PROTEIN"/>
    <property type="match status" value="1"/>
</dbReference>
<dbReference type="PROSITE" id="PS52050">
    <property type="entry name" value="WYL"/>
    <property type="match status" value="1"/>
</dbReference>
<protein>
    <submittedName>
        <fullName evidence="3">WYL domain-containing protein</fullName>
    </submittedName>
</protein>
<gene>
    <name evidence="3" type="ORF">GCM10023331_13200</name>
</gene>
<keyword evidence="4" id="KW-1185">Reference proteome</keyword>
<dbReference type="EMBL" id="BAABJX010000021">
    <property type="protein sequence ID" value="GAA4829420.1"/>
    <property type="molecule type" value="Genomic_DNA"/>
</dbReference>
<reference evidence="4" key="1">
    <citation type="journal article" date="2019" name="Int. J. Syst. Evol. Microbiol.">
        <title>The Global Catalogue of Microorganisms (GCM) 10K type strain sequencing project: providing services to taxonomists for standard genome sequencing and annotation.</title>
        <authorList>
            <consortium name="The Broad Institute Genomics Platform"/>
            <consortium name="The Broad Institute Genome Sequencing Center for Infectious Disease"/>
            <person name="Wu L."/>
            <person name="Ma J."/>
        </authorList>
    </citation>
    <scope>NUCLEOTIDE SEQUENCE [LARGE SCALE GENOMIC DNA]</scope>
    <source>
        <strain evidence="4">JCM 18326</strain>
    </source>
</reference>
<dbReference type="InterPro" id="IPR057727">
    <property type="entry name" value="WCX_dom"/>
</dbReference>
<feature type="domain" description="WCX" evidence="2">
    <location>
        <begin position="258"/>
        <end position="335"/>
    </location>
</feature>
<dbReference type="RefSeq" id="WP_345370287.1">
    <property type="nucleotide sequence ID" value="NZ_BAABJX010000021.1"/>
</dbReference>
<dbReference type="Pfam" id="PF25583">
    <property type="entry name" value="WCX"/>
    <property type="match status" value="1"/>
</dbReference>
<proteinExistence type="predicted"/>
<accession>A0ABP9D5Y6</accession>
<organism evidence="3 4">
    <name type="scientific">Algivirga pacifica</name>
    <dbReference type="NCBI Taxonomy" id="1162670"/>
    <lineage>
        <taxon>Bacteria</taxon>
        <taxon>Pseudomonadati</taxon>
        <taxon>Bacteroidota</taxon>
        <taxon>Cytophagia</taxon>
        <taxon>Cytophagales</taxon>
        <taxon>Flammeovirgaceae</taxon>
        <taxon>Algivirga</taxon>
    </lineage>
</organism>
<evidence type="ECO:0000313" key="3">
    <source>
        <dbReference type="EMBL" id="GAA4829420.1"/>
    </source>
</evidence>
<dbReference type="Pfam" id="PF13280">
    <property type="entry name" value="WYL"/>
    <property type="match status" value="1"/>
</dbReference>
<sequence length="340" mass="40048">MPANKNAQLRLKVINECLQSVRLEARSMYEPTVTYSIEDLINACVEKIKGIKSVSLRTIKGDIQIMRDEYKAPIFYDKAHNSYYYDDPNYSIYKQQLTAEDHNQLHHLLHQLRNVEGFPQVKELDELIQKLEKGPYAPKGKSSGPVIEFENVNYKGASQLPELHEATLNKWVLTLWYQPFNKELEVIKVHPYRIKEYNKRYYLIGHNEEKNSIHQYPLDRIEDFEIHKTEPFISNRTFKPSIYRNIVGVTIPEEGRLQTIELWVHHKSLPYMETRPLHHSQTVKKRLPDGSGIVQLKVIPNFELDTHILRLGELVEVIKPYGYREHIKERVKGMVERYGE</sequence>
<name>A0ABP9D5Y6_9BACT</name>
<feature type="domain" description="WYL" evidence="1">
    <location>
        <begin position="160"/>
        <end position="225"/>
    </location>
</feature>
<evidence type="ECO:0000259" key="2">
    <source>
        <dbReference type="Pfam" id="PF25583"/>
    </source>
</evidence>
<evidence type="ECO:0000259" key="1">
    <source>
        <dbReference type="Pfam" id="PF13280"/>
    </source>
</evidence>
<evidence type="ECO:0000313" key="4">
    <source>
        <dbReference type="Proteomes" id="UP001500298"/>
    </source>
</evidence>
<dbReference type="Proteomes" id="UP001500298">
    <property type="component" value="Unassembled WGS sequence"/>
</dbReference>
<dbReference type="PANTHER" id="PTHR34580">
    <property type="match status" value="1"/>
</dbReference>